<evidence type="ECO:0000256" key="2">
    <source>
        <dbReference type="ARBA" id="ARBA00022730"/>
    </source>
</evidence>
<evidence type="ECO:0000256" key="5">
    <source>
        <dbReference type="ARBA" id="ARBA00023274"/>
    </source>
</evidence>
<dbReference type="GO" id="GO:0022627">
    <property type="term" value="C:cytosolic small ribosomal subunit"/>
    <property type="evidence" value="ECO:0007669"/>
    <property type="project" value="TreeGrafter"/>
</dbReference>
<evidence type="ECO:0000259" key="11">
    <source>
        <dbReference type="PROSITE" id="PS50823"/>
    </source>
</evidence>
<dbReference type="Gene3D" id="3.30.300.20">
    <property type="match status" value="1"/>
</dbReference>
<comment type="function">
    <text evidence="6 8">Binds the lower part of the 30S subunit head. Binds mRNA in the 70S ribosome, positioning it for translation.</text>
</comment>
<dbReference type="PROSITE" id="PS50823">
    <property type="entry name" value="KH_TYPE_2"/>
    <property type="match status" value="1"/>
</dbReference>
<evidence type="ECO:0000256" key="6">
    <source>
        <dbReference type="ARBA" id="ARBA00024998"/>
    </source>
</evidence>
<keyword evidence="4 8" id="KW-0689">Ribosomal protein</keyword>
<evidence type="ECO:0000313" key="13">
    <source>
        <dbReference type="Proteomes" id="UP000229916"/>
    </source>
</evidence>
<feature type="domain" description="KH type-2" evidence="11">
    <location>
        <begin position="38"/>
        <end position="106"/>
    </location>
</feature>
<dbReference type="InterPro" id="IPR015946">
    <property type="entry name" value="KH_dom-like_a/b"/>
</dbReference>
<sequence length="230" mass="25855">MGHKTHPVGFRIGTQFQWQSNWFTEKNYLDFLHEDLKIRKFLEKKLQKVGLDRAEIERSLKKIKINIFVAKPGMVIGRAGSGIEEIRKQLEKISAGKVQVSVSEVKTPDLSANLIAHDIARQIERRLPAKRILNGIAERIMSAKAKGTRLEVNGRLGGAEMARTEKIARGSVPLQTLNAEIDFARSTAFTKYGTIGVKVWINRGIKSVRKKNKGGKEKAKAEATEEKRIN</sequence>
<dbReference type="PANTHER" id="PTHR11760">
    <property type="entry name" value="30S/40S RIBOSOMAL PROTEIN S3"/>
    <property type="match status" value="1"/>
</dbReference>
<dbReference type="InterPro" id="IPR005704">
    <property type="entry name" value="Ribosomal_uS3_bac-typ"/>
</dbReference>
<evidence type="ECO:0000313" key="12">
    <source>
        <dbReference type="EMBL" id="PIU68644.1"/>
    </source>
</evidence>
<evidence type="ECO:0000256" key="7">
    <source>
        <dbReference type="ARBA" id="ARBA00035257"/>
    </source>
</evidence>
<dbReference type="SUPFAM" id="SSF54814">
    <property type="entry name" value="Prokaryotic type KH domain (KH-domain type II)"/>
    <property type="match status" value="1"/>
</dbReference>
<evidence type="ECO:0000256" key="9">
    <source>
        <dbReference type="RuleBase" id="RU003624"/>
    </source>
</evidence>
<dbReference type="FunFam" id="3.30.300.20:FF:000001">
    <property type="entry name" value="30S ribosomal protein S3"/>
    <property type="match status" value="1"/>
</dbReference>
<feature type="region of interest" description="Disordered" evidence="10">
    <location>
        <begin position="210"/>
        <end position="230"/>
    </location>
</feature>
<dbReference type="InterPro" id="IPR036419">
    <property type="entry name" value="Ribosomal_S3_C_sf"/>
</dbReference>
<evidence type="ECO:0000256" key="3">
    <source>
        <dbReference type="ARBA" id="ARBA00022884"/>
    </source>
</evidence>
<dbReference type="Proteomes" id="UP000229916">
    <property type="component" value="Unassembled WGS sequence"/>
</dbReference>
<name>A0A2M7AMQ0_UNCKA</name>
<dbReference type="NCBIfam" id="TIGR01009">
    <property type="entry name" value="rpsC_bact"/>
    <property type="match status" value="1"/>
</dbReference>
<keyword evidence="5 8" id="KW-0687">Ribonucleoprotein</keyword>
<dbReference type="PANTHER" id="PTHR11760:SF19">
    <property type="entry name" value="SMALL RIBOSOMAL SUBUNIT PROTEIN US3C"/>
    <property type="match status" value="1"/>
</dbReference>
<organism evidence="12 13">
    <name type="scientific">candidate division WWE3 bacterium CG06_land_8_20_14_3_00_42_16</name>
    <dbReference type="NCBI Taxonomy" id="1975083"/>
    <lineage>
        <taxon>Bacteria</taxon>
        <taxon>Katanobacteria</taxon>
    </lineage>
</organism>
<evidence type="ECO:0000256" key="4">
    <source>
        <dbReference type="ARBA" id="ARBA00022980"/>
    </source>
</evidence>
<dbReference type="InterPro" id="IPR001351">
    <property type="entry name" value="Ribosomal_uS3_C"/>
</dbReference>
<dbReference type="Gene3D" id="3.30.1140.32">
    <property type="entry name" value="Ribosomal protein S3, C-terminal domain"/>
    <property type="match status" value="1"/>
</dbReference>
<dbReference type="Pfam" id="PF00189">
    <property type="entry name" value="Ribosomal_S3_C"/>
    <property type="match status" value="1"/>
</dbReference>
<dbReference type="GO" id="GO:0003729">
    <property type="term" value="F:mRNA binding"/>
    <property type="evidence" value="ECO:0007669"/>
    <property type="project" value="UniProtKB-UniRule"/>
</dbReference>
<dbReference type="EMBL" id="PEWD01000064">
    <property type="protein sequence ID" value="PIU68644.1"/>
    <property type="molecule type" value="Genomic_DNA"/>
</dbReference>
<dbReference type="SUPFAM" id="SSF54821">
    <property type="entry name" value="Ribosomal protein S3 C-terminal domain"/>
    <property type="match status" value="1"/>
</dbReference>
<dbReference type="InterPro" id="IPR004087">
    <property type="entry name" value="KH_dom"/>
</dbReference>
<dbReference type="InterPro" id="IPR018280">
    <property type="entry name" value="Ribosomal_uS3_CS"/>
</dbReference>
<protein>
    <recommendedName>
        <fullName evidence="7 8">Small ribosomal subunit protein uS3</fullName>
    </recommendedName>
</protein>
<gene>
    <name evidence="8" type="primary">rpsC</name>
    <name evidence="12" type="ORF">COS81_03130</name>
</gene>
<accession>A0A2M7AMQ0</accession>
<dbReference type="HAMAP" id="MF_01309_B">
    <property type="entry name" value="Ribosomal_uS3_B"/>
    <property type="match status" value="1"/>
</dbReference>
<evidence type="ECO:0000256" key="8">
    <source>
        <dbReference type="HAMAP-Rule" id="MF_01309"/>
    </source>
</evidence>
<dbReference type="GO" id="GO:0006412">
    <property type="term" value="P:translation"/>
    <property type="evidence" value="ECO:0007669"/>
    <property type="project" value="UniProtKB-UniRule"/>
</dbReference>
<dbReference type="SMART" id="SM00322">
    <property type="entry name" value="KH"/>
    <property type="match status" value="1"/>
</dbReference>
<evidence type="ECO:0000256" key="10">
    <source>
        <dbReference type="SAM" id="MobiDB-lite"/>
    </source>
</evidence>
<dbReference type="CDD" id="cd02412">
    <property type="entry name" value="KH-II_30S_S3"/>
    <property type="match status" value="1"/>
</dbReference>
<reference evidence="13" key="1">
    <citation type="submission" date="2017-09" db="EMBL/GenBank/DDBJ databases">
        <title>Depth-based differentiation of microbial function through sediment-hosted aquifers and enrichment of novel symbionts in the deep terrestrial subsurface.</title>
        <authorList>
            <person name="Probst A.J."/>
            <person name="Ladd B."/>
            <person name="Jarett J.K."/>
            <person name="Geller-Mcgrath D.E."/>
            <person name="Sieber C.M.K."/>
            <person name="Emerson J.B."/>
            <person name="Anantharaman K."/>
            <person name="Thomas B.C."/>
            <person name="Malmstrom R."/>
            <person name="Stieglmeier M."/>
            <person name="Klingl A."/>
            <person name="Woyke T."/>
            <person name="Ryan C.M."/>
            <person name="Banfield J.F."/>
        </authorList>
    </citation>
    <scope>NUCLEOTIDE SEQUENCE [LARGE SCALE GENOMIC DNA]</scope>
</reference>
<dbReference type="PROSITE" id="PS00548">
    <property type="entry name" value="RIBOSOMAL_S3"/>
    <property type="match status" value="1"/>
</dbReference>
<dbReference type="InterPro" id="IPR009019">
    <property type="entry name" value="KH_sf_prok-type"/>
</dbReference>
<evidence type="ECO:0000256" key="1">
    <source>
        <dbReference type="ARBA" id="ARBA00010761"/>
    </source>
</evidence>
<dbReference type="InterPro" id="IPR004044">
    <property type="entry name" value="KH_dom_type_2"/>
</dbReference>
<dbReference type="Pfam" id="PF07650">
    <property type="entry name" value="KH_2"/>
    <property type="match status" value="1"/>
</dbReference>
<comment type="subunit">
    <text evidence="8">Part of the 30S ribosomal subunit. Forms a tight complex with proteins S10 and S14.</text>
</comment>
<keyword evidence="3 8" id="KW-0694">RNA-binding</keyword>
<dbReference type="InterPro" id="IPR057258">
    <property type="entry name" value="Ribosomal_uS3"/>
</dbReference>
<keyword evidence="2 8" id="KW-0699">rRNA-binding</keyword>
<proteinExistence type="inferred from homology"/>
<dbReference type="AlphaFoldDB" id="A0A2M7AMQ0"/>
<dbReference type="GO" id="GO:0019843">
    <property type="term" value="F:rRNA binding"/>
    <property type="evidence" value="ECO:0007669"/>
    <property type="project" value="UniProtKB-UniRule"/>
</dbReference>
<feature type="compositionally biased region" description="Basic and acidic residues" evidence="10">
    <location>
        <begin position="214"/>
        <end position="230"/>
    </location>
</feature>
<comment type="similarity">
    <text evidence="1 8 9">Belongs to the universal ribosomal protein uS3 family.</text>
</comment>
<dbReference type="GO" id="GO:0003735">
    <property type="term" value="F:structural constituent of ribosome"/>
    <property type="evidence" value="ECO:0007669"/>
    <property type="project" value="InterPro"/>
</dbReference>
<comment type="caution">
    <text evidence="12">The sequence shown here is derived from an EMBL/GenBank/DDBJ whole genome shotgun (WGS) entry which is preliminary data.</text>
</comment>